<feature type="coiled-coil region" evidence="1">
    <location>
        <begin position="8"/>
        <end position="35"/>
    </location>
</feature>
<evidence type="ECO:0000313" key="3">
    <source>
        <dbReference type="Proteomes" id="UP001190700"/>
    </source>
</evidence>
<dbReference type="EMBL" id="LGRX02020999">
    <property type="protein sequence ID" value="KAK3257109.1"/>
    <property type="molecule type" value="Genomic_DNA"/>
</dbReference>
<dbReference type="Proteomes" id="UP001190700">
    <property type="component" value="Unassembled WGS sequence"/>
</dbReference>
<dbReference type="AlphaFoldDB" id="A0AAE0FCE6"/>
<protein>
    <submittedName>
        <fullName evidence="2">Uncharacterized protein</fullName>
    </submittedName>
</protein>
<proteinExistence type="predicted"/>
<comment type="caution">
    <text evidence="2">The sequence shown here is derived from an EMBL/GenBank/DDBJ whole genome shotgun (WGS) entry which is preliminary data.</text>
</comment>
<reference evidence="2 3" key="1">
    <citation type="journal article" date="2015" name="Genome Biol. Evol.">
        <title>Comparative Genomics of a Bacterivorous Green Alga Reveals Evolutionary Causalities and Consequences of Phago-Mixotrophic Mode of Nutrition.</title>
        <authorList>
            <person name="Burns J.A."/>
            <person name="Paasch A."/>
            <person name="Narechania A."/>
            <person name="Kim E."/>
        </authorList>
    </citation>
    <scope>NUCLEOTIDE SEQUENCE [LARGE SCALE GENOMIC DNA]</scope>
    <source>
        <strain evidence="2 3">PLY_AMNH</strain>
    </source>
</reference>
<gene>
    <name evidence="2" type="ORF">CYMTET_33790</name>
</gene>
<evidence type="ECO:0000256" key="1">
    <source>
        <dbReference type="SAM" id="Coils"/>
    </source>
</evidence>
<sequence>MVCGQLAEERADQRIKKLEEEQERRMKQKEEFIQMLCRRAPGLETIAAEADLKTMAAAAVSSKLPKAPVTRNILRRSINANSNRGPAISSLKSQFNEISSALGKVSKVSSSFDTNDENVLRMSEPSFSFNKTTRVSNRNHLLGADERTSMES</sequence>
<keyword evidence="3" id="KW-1185">Reference proteome</keyword>
<keyword evidence="1" id="KW-0175">Coiled coil</keyword>
<evidence type="ECO:0000313" key="2">
    <source>
        <dbReference type="EMBL" id="KAK3257109.1"/>
    </source>
</evidence>
<accession>A0AAE0FCE6</accession>
<name>A0AAE0FCE6_9CHLO</name>
<organism evidence="2 3">
    <name type="scientific">Cymbomonas tetramitiformis</name>
    <dbReference type="NCBI Taxonomy" id="36881"/>
    <lineage>
        <taxon>Eukaryota</taxon>
        <taxon>Viridiplantae</taxon>
        <taxon>Chlorophyta</taxon>
        <taxon>Pyramimonadophyceae</taxon>
        <taxon>Pyramimonadales</taxon>
        <taxon>Pyramimonadaceae</taxon>
        <taxon>Cymbomonas</taxon>
    </lineage>
</organism>